<dbReference type="PANTHER" id="PTHR43513:SF3">
    <property type="entry name" value="DIHYDROOROTATE DEHYDROGENASE B (NAD(+)), ELECTRON TRANSFER SUBUNIT-RELATED"/>
    <property type="match status" value="1"/>
</dbReference>
<dbReference type="PIRSF" id="PIRSF006816">
    <property type="entry name" value="Cyc3_hyd_g"/>
    <property type="match status" value="1"/>
</dbReference>
<dbReference type="Gene3D" id="2.40.30.10">
    <property type="entry name" value="Translation factors"/>
    <property type="match status" value="1"/>
</dbReference>
<dbReference type="EMBL" id="JADEYS010000001">
    <property type="protein sequence ID" value="MBE9395924.1"/>
    <property type="molecule type" value="Genomic_DNA"/>
</dbReference>
<organism evidence="3 4">
    <name type="scientific">Pontibacterium sinense</name>
    <dbReference type="NCBI Taxonomy" id="2781979"/>
    <lineage>
        <taxon>Bacteria</taxon>
        <taxon>Pseudomonadati</taxon>
        <taxon>Pseudomonadota</taxon>
        <taxon>Gammaproteobacteria</taxon>
        <taxon>Oceanospirillales</taxon>
        <taxon>Oceanospirillaceae</taxon>
        <taxon>Pontibacterium</taxon>
    </lineage>
</organism>
<evidence type="ECO:0000313" key="4">
    <source>
        <dbReference type="Proteomes" id="UP000640333"/>
    </source>
</evidence>
<dbReference type="GO" id="GO:0051537">
    <property type="term" value="F:2 iron, 2 sulfur cluster binding"/>
    <property type="evidence" value="ECO:0007669"/>
    <property type="project" value="UniProtKB-KW"/>
</dbReference>
<dbReference type="CDD" id="cd06221">
    <property type="entry name" value="sulfite_reductase_like"/>
    <property type="match status" value="1"/>
</dbReference>
<reference evidence="3" key="1">
    <citation type="submission" date="2020-10" db="EMBL/GenBank/DDBJ databases">
        <title>Bacterium isolated from coastal waters sediment.</title>
        <authorList>
            <person name="Chen R.-J."/>
            <person name="Lu D.-C."/>
            <person name="Zhu K.-L."/>
            <person name="Du Z.-J."/>
        </authorList>
    </citation>
    <scope>NUCLEOTIDE SEQUENCE</scope>
    <source>
        <strain evidence="3">N1Y112</strain>
    </source>
</reference>
<gene>
    <name evidence="3" type="ORF">IOQ59_01480</name>
</gene>
<dbReference type="GO" id="GO:0050660">
    <property type="term" value="F:flavin adenine dinucleotide binding"/>
    <property type="evidence" value="ECO:0007669"/>
    <property type="project" value="InterPro"/>
</dbReference>
<name>A0A8J7JY26_9GAMM</name>
<dbReference type="RefSeq" id="WP_193951476.1">
    <property type="nucleotide sequence ID" value="NZ_JADEYS010000001.1"/>
</dbReference>
<keyword evidence="1" id="KW-0001">2Fe-2S</keyword>
<evidence type="ECO:0000259" key="2">
    <source>
        <dbReference type="PROSITE" id="PS51384"/>
    </source>
</evidence>
<feature type="binding site" evidence="1">
    <location>
        <position position="251"/>
    </location>
    <ligand>
        <name>[2Fe-2S] cluster</name>
        <dbReference type="ChEBI" id="CHEBI:190135"/>
    </ligand>
</feature>
<sequence length="287" mass="31491">MSEVCLPGTDPISATLPIAAEVVAFVQESPSIFTLRLRLVDPDQRAAYRFVPGQFNMLYLFGVGEVPISIVSDPQDETLIDHTIRAVGRVTDGLAKLREGDQLGLRGPFGRGWPMAEAEGKDVMIVTGGLGCAPVVAVINYVLMRRQHFGQLTIIQGVKHSDELIWRARYDYWNSLPKTQVLIAVDHGGTLWPYHHGRVTEVFDQSQGDPANTIAMLCGPEGMLKAASEKLMAMGVIEDQIYLSMERNMQCAIGHCGHCQYGADFVCKDGPVFAYPQVKAFLGVRGI</sequence>
<dbReference type="InterPro" id="IPR039261">
    <property type="entry name" value="FNR_nucleotide-bd"/>
</dbReference>
<dbReference type="InterPro" id="IPR012165">
    <property type="entry name" value="Cyt_c3_hydrogenase_gsu"/>
</dbReference>
<dbReference type="InterPro" id="IPR019480">
    <property type="entry name" value="Dihydroorotate_DH_Fe-S-bd"/>
</dbReference>
<comment type="caution">
    <text evidence="3">The sequence shown here is derived from an EMBL/GenBank/DDBJ whole genome shotgun (WGS) entry which is preliminary data.</text>
</comment>
<dbReference type="GO" id="GO:0046872">
    <property type="term" value="F:metal ion binding"/>
    <property type="evidence" value="ECO:0007669"/>
    <property type="project" value="UniProtKB-KW"/>
</dbReference>
<feature type="domain" description="FAD-binding FR-type" evidence="2">
    <location>
        <begin position="15"/>
        <end position="115"/>
    </location>
</feature>
<proteinExistence type="predicted"/>
<dbReference type="AlphaFoldDB" id="A0A8J7JY26"/>
<feature type="binding site" evidence="1">
    <location>
        <position position="267"/>
    </location>
    <ligand>
        <name>[2Fe-2S] cluster</name>
        <dbReference type="ChEBI" id="CHEBI:190135"/>
    </ligand>
</feature>
<dbReference type="Gene3D" id="3.40.50.80">
    <property type="entry name" value="Nucleotide-binding domain of ferredoxin-NADP reductase (FNR) module"/>
    <property type="match status" value="1"/>
</dbReference>
<feature type="binding site" evidence="1">
    <location>
        <position position="259"/>
    </location>
    <ligand>
        <name>[2Fe-2S] cluster</name>
        <dbReference type="ChEBI" id="CHEBI:190135"/>
    </ligand>
</feature>
<dbReference type="PRINTS" id="PR00406">
    <property type="entry name" value="CYTB5RDTASE"/>
</dbReference>
<dbReference type="Pfam" id="PF10418">
    <property type="entry name" value="DHODB_Fe-S_bind"/>
    <property type="match status" value="1"/>
</dbReference>
<keyword evidence="1" id="KW-0411">Iron-sulfur</keyword>
<evidence type="ECO:0000256" key="1">
    <source>
        <dbReference type="PIRSR" id="PIRSR006816-2"/>
    </source>
</evidence>
<dbReference type="PANTHER" id="PTHR43513">
    <property type="entry name" value="DIHYDROOROTATE DEHYDROGENASE B (NAD(+)), ELECTRON TRANSFER SUBUNIT"/>
    <property type="match status" value="1"/>
</dbReference>
<dbReference type="InterPro" id="IPR017938">
    <property type="entry name" value="Riboflavin_synthase-like_b-brl"/>
</dbReference>
<dbReference type="Pfam" id="PF00175">
    <property type="entry name" value="NAD_binding_1"/>
    <property type="match status" value="1"/>
</dbReference>
<dbReference type="InterPro" id="IPR050353">
    <property type="entry name" value="PyrK_electron_transfer"/>
</dbReference>
<dbReference type="PROSITE" id="PS51384">
    <property type="entry name" value="FAD_FR"/>
    <property type="match status" value="1"/>
</dbReference>
<dbReference type="GO" id="GO:0016491">
    <property type="term" value="F:oxidoreductase activity"/>
    <property type="evidence" value="ECO:0007669"/>
    <property type="project" value="InterPro"/>
</dbReference>
<feature type="binding site" evidence="1">
    <location>
        <position position="256"/>
    </location>
    <ligand>
        <name>[2Fe-2S] cluster</name>
        <dbReference type="ChEBI" id="CHEBI:190135"/>
    </ligand>
</feature>
<dbReference type="InterPro" id="IPR017927">
    <property type="entry name" value="FAD-bd_FR_type"/>
</dbReference>
<dbReference type="SUPFAM" id="SSF63380">
    <property type="entry name" value="Riboflavin synthase domain-like"/>
    <property type="match status" value="1"/>
</dbReference>
<keyword evidence="1" id="KW-0408">Iron</keyword>
<evidence type="ECO:0000313" key="3">
    <source>
        <dbReference type="EMBL" id="MBE9395924.1"/>
    </source>
</evidence>
<dbReference type="GO" id="GO:0006221">
    <property type="term" value="P:pyrimidine nucleotide biosynthetic process"/>
    <property type="evidence" value="ECO:0007669"/>
    <property type="project" value="InterPro"/>
</dbReference>
<keyword evidence="4" id="KW-1185">Reference proteome</keyword>
<accession>A0A8J7JY26</accession>
<dbReference type="SUPFAM" id="SSF52343">
    <property type="entry name" value="Ferredoxin reductase-like, C-terminal NADP-linked domain"/>
    <property type="match status" value="1"/>
</dbReference>
<dbReference type="Proteomes" id="UP000640333">
    <property type="component" value="Unassembled WGS sequence"/>
</dbReference>
<keyword evidence="1" id="KW-0479">Metal-binding</keyword>
<comment type="cofactor">
    <cofactor evidence="1">
        <name>[2Fe-2S] cluster</name>
        <dbReference type="ChEBI" id="CHEBI:190135"/>
    </cofactor>
    <text evidence="1">Binds 1 [2Fe-2S] cluster per subunit.</text>
</comment>
<protein>
    <submittedName>
        <fullName evidence="3">FAD/NAD(P)-binding protein</fullName>
    </submittedName>
</protein>
<dbReference type="InterPro" id="IPR001433">
    <property type="entry name" value="OxRdtase_FAD/NAD-bd"/>
</dbReference>